<dbReference type="InterPro" id="IPR011990">
    <property type="entry name" value="TPR-like_helical_dom_sf"/>
</dbReference>
<dbReference type="EMBL" id="FRBN01000003">
    <property type="protein sequence ID" value="SHK99397.1"/>
    <property type="molecule type" value="Genomic_DNA"/>
</dbReference>
<proteinExistence type="predicted"/>
<dbReference type="AlphaFoldDB" id="A0A1M6X081"/>
<feature type="signal peptide" evidence="1">
    <location>
        <begin position="1"/>
        <end position="24"/>
    </location>
</feature>
<gene>
    <name evidence="2" type="ORF">SAMN05444414_103216</name>
</gene>
<dbReference type="RefSeq" id="WP_139279251.1">
    <property type="nucleotide sequence ID" value="NZ_FRBN01000003.1"/>
</dbReference>
<name>A0A1M6X081_9RHOB</name>
<keyword evidence="3" id="KW-1185">Reference proteome</keyword>
<organism evidence="2 3">
    <name type="scientific">Roseovarius marisflavi</name>
    <dbReference type="NCBI Taxonomy" id="1054996"/>
    <lineage>
        <taxon>Bacteria</taxon>
        <taxon>Pseudomonadati</taxon>
        <taxon>Pseudomonadota</taxon>
        <taxon>Alphaproteobacteria</taxon>
        <taxon>Rhodobacterales</taxon>
        <taxon>Roseobacteraceae</taxon>
        <taxon>Roseovarius</taxon>
    </lineage>
</organism>
<sequence>MVHRNARILLGACLALFSGVVASAETVQIGLAEADALAGQALVENRPKLAYDLSKGLLVADSKNPRAHYFQALALAQVKAYGAAEKKAAKAYWHAENDGQRYQAANLAAQVSFADQRLTGSQFWLRRAVDHAPNDVARAETISAFQRVRARNPLRFDFRLSVTPSDNVNNGSSSPLNVIDGVPVVGTLSPSAQALSGVITTAQFRSSYRVAASTGRETRLKARLNARRIDISDPVAGLSGSDLSSTTVEFGLSQYQRGSSEAVTWKFDLDGGRVWYGGDPLYDFARLGVERHQRLADRVMLSFGANAEEQQDEANRGADATLLGGFAAIGLGFSDGGRLGLRVQYRDTDSAGVNRASHQWTGIASYQMGRAIGPAMMELSLGASTLDFSQYRVGFINVPGGRKDESVFGGVTATFKDIGYMGFVPTVSVTSEKSSSNISRFDVAETSVTLGIRSEF</sequence>
<evidence type="ECO:0000313" key="3">
    <source>
        <dbReference type="Proteomes" id="UP000184191"/>
    </source>
</evidence>
<protein>
    <recommendedName>
        <fullName evidence="4">DUF560 domain-containing protein</fullName>
    </recommendedName>
</protein>
<evidence type="ECO:0000256" key="1">
    <source>
        <dbReference type="SAM" id="SignalP"/>
    </source>
</evidence>
<dbReference type="STRING" id="1054996.SAMN05444414_103216"/>
<dbReference type="OrthoDB" id="7684399at2"/>
<dbReference type="SUPFAM" id="SSF48452">
    <property type="entry name" value="TPR-like"/>
    <property type="match status" value="1"/>
</dbReference>
<accession>A0A1M6X081</accession>
<keyword evidence="1" id="KW-0732">Signal</keyword>
<evidence type="ECO:0000313" key="2">
    <source>
        <dbReference type="EMBL" id="SHK99397.1"/>
    </source>
</evidence>
<evidence type="ECO:0008006" key="4">
    <source>
        <dbReference type="Google" id="ProtNLM"/>
    </source>
</evidence>
<feature type="chain" id="PRO_5012613022" description="DUF560 domain-containing protein" evidence="1">
    <location>
        <begin position="25"/>
        <end position="456"/>
    </location>
</feature>
<dbReference type="Proteomes" id="UP000184191">
    <property type="component" value="Unassembled WGS sequence"/>
</dbReference>
<reference evidence="3" key="1">
    <citation type="submission" date="2016-11" db="EMBL/GenBank/DDBJ databases">
        <authorList>
            <person name="Varghese N."/>
            <person name="Submissions S."/>
        </authorList>
    </citation>
    <scope>NUCLEOTIDE SEQUENCE [LARGE SCALE GENOMIC DNA]</scope>
    <source>
        <strain evidence="3">DSM 29327</strain>
    </source>
</reference>